<dbReference type="EMBL" id="JACHBL010000001">
    <property type="protein sequence ID" value="MBB5598569.1"/>
    <property type="molecule type" value="Genomic_DNA"/>
</dbReference>
<evidence type="ECO:0000313" key="1">
    <source>
        <dbReference type="EMBL" id="MBB5598569.1"/>
    </source>
</evidence>
<accession>A0A7W8YBN6</accession>
<dbReference type="Proteomes" id="UP000523863">
    <property type="component" value="Unassembled WGS sequence"/>
</dbReference>
<sequence length="72" mass="7836">MTADSPSTDIQYVMYPTKLGDVKEIYLNFVSTGRANAKLMLNKFPSNVAAKLRAGNQPLGSLDFLCPTLAAR</sequence>
<proteinExistence type="predicted"/>
<evidence type="ECO:0000313" key="2">
    <source>
        <dbReference type="Proteomes" id="UP000523863"/>
    </source>
</evidence>
<keyword evidence="2" id="KW-1185">Reference proteome</keyword>
<comment type="caution">
    <text evidence="1">The sequence shown here is derived from an EMBL/GenBank/DDBJ whole genome shotgun (WGS) entry which is preliminary data.</text>
</comment>
<name>A0A7W8YBN6_9MICC</name>
<gene>
    <name evidence="1" type="ORF">BKA12_001649</name>
</gene>
<dbReference type="AlphaFoldDB" id="A0A7W8YBN6"/>
<organism evidence="1 2">
    <name type="scientific">Neomicrococcus lactis</name>
    <dbReference type="NCBI Taxonomy" id="732241"/>
    <lineage>
        <taxon>Bacteria</taxon>
        <taxon>Bacillati</taxon>
        <taxon>Actinomycetota</taxon>
        <taxon>Actinomycetes</taxon>
        <taxon>Micrococcales</taxon>
        <taxon>Micrococcaceae</taxon>
        <taxon>Neomicrococcus</taxon>
    </lineage>
</organism>
<reference evidence="1 2" key="1">
    <citation type="submission" date="2020-08" db="EMBL/GenBank/DDBJ databases">
        <title>Sequencing the genomes of 1000 actinobacteria strains.</title>
        <authorList>
            <person name="Klenk H.-P."/>
        </authorList>
    </citation>
    <scope>NUCLEOTIDE SEQUENCE [LARGE SCALE GENOMIC DNA]</scope>
    <source>
        <strain evidence="1 2">DSM 23694</strain>
    </source>
</reference>
<protein>
    <submittedName>
        <fullName evidence="1">Uncharacterized protein</fullName>
    </submittedName>
</protein>